<comment type="caution">
    <text evidence="1">The sequence shown here is derived from an EMBL/GenBank/DDBJ whole genome shotgun (WGS) entry which is preliminary data.</text>
</comment>
<evidence type="ECO:0000313" key="1">
    <source>
        <dbReference type="EMBL" id="KAJ8966129.1"/>
    </source>
</evidence>
<dbReference type="Gene3D" id="3.40.50.1820">
    <property type="entry name" value="alpha/beta hydrolase"/>
    <property type="match status" value="1"/>
</dbReference>
<organism evidence="1 2">
    <name type="scientific">Molorchus minor</name>
    <dbReference type="NCBI Taxonomy" id="1323400"/>
    <lineage>
        <taxon>Eukaryota</taxon>
        <taxon>Metazoa</taxon>
        <taxon>Ecdysozoa</taxon>
        <taxon>Arthropoda</taxon>
        <taxon>Hexapoda</taxon>
        <taxon>Insecta</taxon>
        <taxon>Pterygota</taxon>
        <taxon>Neoptera</taxon>
        <taxon>Endopterygota</taxon>
        <taxon>Coleoptera</taxon>
        <taxon>Polyphaga</taxon>
        <taxon>Cucujiformia</taxon>
        <taxon>Chrysomeloidea</taxon>
        <taxon>Cerambycidae</taxon>
        <taxon>Lamiinae</taxon>
        <taxon>Monochamini</taxon>
        <taxon>Molorchus</taxon>
    </lineage>
</organism>
<protein>
    <submittedName>
        <fullName evidence="1">Uncharacterized protein</fullName>
    </submittedName>
</protein>
<gene>
    <name evidence="1" type="ORF">NQ317_008831</name>
</gene>
<proteinExistence type="predicted"/>
<name>A0ABQ9IVY1_9CUCU</name>
<dbReference type="InterPro" id="IPR029058">
    <property type="entry name" value="AB_hydrolase_fold"/>
</dbReference>
<evidence type="ECO:0000313" key="2">
    <source>
        <dbReference type="Proteomes" id="UP001162164"/>
    </source>
</evidence>
<dbReference type="EMBL" id="JAPWTJ010002441">
    <property type="protein sequence ID" value="KAJ8966129.1"/>
    <property type="molecule type" value="Genomic_DNA"/>
</dbReference>
<keyword evidence="2" id="KW-1185">Reference proteome</keyword>
<dbReference type="Proteomes" id="UP001162164">
    <property type="component" value="Unassembled WGS sequence"/>
</dbReference>
<sequence length="75" mass="8907">MAGGWFVLRSMKQKNPTPHQDELFQNSIWPVVTSNNITYMDIGKDFKVKSNMDKYNIKFWKDLYKTHGTPPYDTY</sequence>
<accession>A0ABQ9IVY1</accession>
<reference evidence="1" key="1">
    <citation type="journal article" date="2023" name="Insect Mol. Biol.">
        <title>Genome sequencing provides insights into the evolution of gene families encoding plant cell wall-degrading enzymes in longhorned beetles.</title>
        <authorList>
            <person name="Shin N.R."/>
            <person name="Okamura Y."/>
            <person name="Kirsch R."/>
            <person name="Pauchet Y."/>
        </authorList>
    </citation>
    <scope>NUCLEOTIDE SEQUENCE</scope>
    <source>
        <strain evidence="1">MMC_N1</strain>
    </source>
</reference>